<organism evidence="2 3">
    <name type="scientific">Pseudoroseomonas cervicalis ATCC 49957</name>
    <dbReference type="NCBI Taxonomy" id="525371"/>
    <lineage>
        <taxon>Bacteria</taxon>
        <taxon>Pseudomonadati</taxon>
        <taxon>Pseudomonadota</taxon>
        <taxon>Alphaproteobacteria</taxon>
        <taxon>Acetobacterales</taxon>
        <taxon>Roseomonadaceae</taxon>
        <taxon>Roseomonas</taxon>
    </lineage>
</organism>
<reference evidence="2 3" key="1">
    <citation type="submission" date="2010-04" db="EMBL/GenBank/DDBJ databases">
        <authorList>
            <person name="Qin X."/>
            <person name="Bachman B."/>
            <person name="Battles P."/>
            <person name="Bell A."/>
            <person name="Bess C."/>
            <person name="Bickham C."/>
            <person name="Chaboub L."/>
            <person name="Chen D."/>
            <person name="Coyle M."/>
            <person name="Deiros D.R."/>
            <person name="Dinh H."/>
            <person name="Forbes L."/>
            <person name="Fowler G."/>
            <person name="Francisco L."/>
            <person name="Fu Q."/>
            <person name="Gubbala S."/>
            <person name="Hale W."/>
            <person name="Han Y."/>
            <person name="Hemphill L."/>
            <person name="Highlander S.K."/>
            <person name="Hirani K."/>
            <person name="Hogues M."/>
            <person name="Jackson L."/>
            <person name="Jakkamsetti A."/>
            <person name="Javaid M."/>
            <person name="Jiang H."/>
            <person name="Korchina V."/>
            <person name="Kovar C."/>
            <person name="Lara F."/>
            <person name="Lee S."/>
            <person name="Mata R."/>
            <person name="Mathew T."/>
            <person name="Moen C."/>
            <person name="Morales K."/>
            <person name="Munidasa M."/>
            <person name="Nazareth L."/>
            <person name="Ngo R."/>
            <person name="Nguyen L."/>
            <person name="Okwuonu G."/>
            <person name="Ongeri F."/>
            <person name="Patil S."/>
            <person name="Petrosino J."/>
            <person name="Pham C."/>
            <person name="Pham P."/>
            <person name="Pu L.-L."/>
            <person name="Puazo M."/>
            <person name="Raj R."/>
            <person name="Reid J."/>
            <person name="Rouhana J."/>
            <person name="Saada N."/>
            <person name="Shang Y."/>
            <person name="Simmons D."/>
            <person name="Thornton R."/>
            <person name="Warren J."/>
            <person name="Weissenberger G."/>
            <person name="Zhang J."/>
            <person name="Zhang L."/>
            <person name="Zhou C."/>
            <person name="Zhu D."/>
            <person name="Muzny D."/>
            <person name="Worley K."/>
            <person name="Gibbs R."/>
        </authorList>
    </citation>
    <scope>NUCLEOTIDE SEQUENCE [LARGE SCALE GENOMIC DNA]</scope>
    <source>
        <strain evidence="2 3">ATCC 49957</strain>
    </source>
</reference>
<protein>
    <recommendedName>
        <fullName evidence="1">TniQ domain-containing protein</fullName>
    </recommendedName>
</protein>
<accession>D5RQX3</accession>
<evidence type="ECO:0000313" key="2">
    <source>
        <dbReference type="EMBL" id="EFH10373.1"/>
    </source>
</evidence>
<dbReference type="HOGENOM" id="CLU_862434_0_0_5"/>
<keyword evidence="3" id="KW-1185">Reference proteome</keyword>
<feature type="domain" description="TniQ" evidence="1">
    <location>
        <begin position="2"/>
        <end position="122"/>
    </location>
</feature>
<comment type="caution">
    <text evidence="2">The sequence shown here is derived from an EMBL/GenBank/DDBJ whole genome shotgun (WGS) entry which is preliminary data.</text>
</comment>
<name>D5RQX3_9PROT</name>
<dbReference type="EMBL" id="ADVL01000677">
    <property type="protein sequence ID" value="EFH10373.1"/>
    <property type="molecule type" value="Genomic_DNA"/>
</dbReference>
<evidence type="ECO:0000259" key="1">
    <source>
        <dbReference type="Pfam" id="PF06527"/>
    </source>
</evidence>
<dbReference type="Pfam" id="PF06527">
    <property type="entry name" value="TniQ"/>
    <property type="match status" value="1"/>
</dbReference>
<evidence type="ECO:0000313" key="3">
    <source>
        <dbReference type="Proteomes" id="UP000005324"/>
    </source>
</evidence>
<dbReference type="AlphaFoldDB" id="D5RQX3"/>
<proteinExistence type="predicted"/>
<dbReference type="InterPro" id="IPR009492">
    <property type="entry name" value="TniQ"/>
</dbReference>
<sequence>MPAADESLQSYVFRLARRRRTETPNVLSKRLGFTGLASRASRESVERLAAEAGIPLESLLPLWRGNPHAPLVLFWGHSLPGSALDFQVNTGRKVCPECLAEHGRHLAVWDLSFVSACPIHRKVLVDTCLACRDPITWKGNDVAWCGCKEGGDLRRIPAAPVTPQQADATACVQGLLGDPRFPEEAAGVRALRPFRNMAPAPIIEFLVRLGLDAASPRPRRYFFGFENMGDVDVPPHEALARSLEAARDWPAGFYAELDHMRRRHVTDVRTATQKVTEGIVRWATPLPNGSGKEVVRAVAEWRRAARLLPGYVPQGS</sequence>
<dbReference type="Proteomes" id="UP000005324">
    <property type="component" value="Unassembled WGS sequence"/>
</dbReference>
<gene>
    <name evidence="2" type="ORF">HMPREF0731_3485</name>
</gene>